<comment type="caution">
    <text evidence="18">The sequence shown here is derived from an EMBL/GenBank/DDBJ whole genome shotgun (WGS) entry which is preliminary data.</text>
</comment>
<evidence type="ECO:0000256" key="11">
    <source>
        <dbReference type="ARBA" id="ARBA00023128"/>
    </source>
</evidence>
<dbReference type="InterPro" id="IPR050058">
    <property type="entry name" value="Ala-tRNA_ligase"/>
</dbReference>
<dbReference type="Gene3D" id="3.30.980.10">
    <property type="entry name" value="Threonyl-trna Synthetase, Chain A, domain 2"/>
    <property type="match status" value="1"/>
</dbReference>
<reference evidence="19" key="1">
    <citation type="journal article" date="2014" name="Genome Announc.">
        <title>Genome sequence and annotation of Acremonium chrysogenum, producer of the beta-lactam antibiotic cephalosporin C.</title>
        <authorList>
            <person name="Terfehr D."/>
            <person name="Dahlmann T.A."/>
            <person name="Specht T."/>
            <person name="Zadra I."/>
            <person name="Kuernsteiner H."/>
            <person name="Kueck U."/>
        </authorList>
    </citation>
    <scope>NUCLEOTIDE SEQUENCE [LARGE SCALE GENOMIC DNA]</scope>
    <source>
        <strain evidence="19">ATCC 11550 / CBS 779.69 / DSM 880 / IAM 14645 / JCM 23072 / IMI 49137</strain>
    </source>
</reference>
<keyword evidence="8 15" id="KW-0067">ATP-binding</keyword>
<evidence type="ECO:0000256" key="6">
    <source>
        <dbReference type="ARBA" id="ARBA00022741"/>
    </source>
</evidence>
<dbReference type="InterPro" id="IPR059090">
    <property type="entry name" value="ALA1_helical"/>
</dbReference>
<dbReference type="CDD" id="cd00673">
    <property type="entry name" value="AlaRS_core"/>
    <property type="match status" value="1"/>
</dbReference>
<dbReference type="InterPro" id="IPR009000">
    <property type="entry name" value="Transl_B-barrel_sf"/>
</dbReference>
<keyword evidence="19" id="KW-1185">Reference proteome</keyword>
<dbReference type="FunFam" id="2.40.30.130:FF:000004">
    <property type="entry name" value="Alanine--tRNA ligase"/>
    <property type="match status" value="1"/>
</dbReference>
<keyword evidence="4 15" id="KW-0436">Ligase</keyword>
<organism evidence="18 19">
    <name type="scientific">Hapsidospora chrysogenum (strain ATCC 11550 / CBS 779.69 / DSM 880 / IAM 14645 / JCM 23072 / IMI 49137)</name>
    <name type="common">Acremonium chrysogenum</name>
    <dbReference type="NCBI Taxonomy" id="857340"/>
    <lineage>
        <taxon>Eukaryota</taxon>
        <taxon>Fungi</taxon>
        <taxon>Dikarya</taxon>
        <taxon>Ascomycota</taxon>
        <taxon>Pezizomycotina</taxon>
        <taxon>Sordariomycetes</taxon>
        <taxon>Hypocreomycetidae</taxon>
        <taxon>Hypocreales</taxon>
        <taxon>Bionectriaceae</taxon>
        <taxon>Hapsidospora</taxon>
    </lineage>
</organism>
<name>A0A086T7Y2_HAPC1</name>
<dbReference type="GO" id="GO:0005524">
    <property type="term" value="F:ATP binding"/>
    <property type="evidence" value="ECO:0007669"/>
    <property type="project" value="UniProtKB-UniRule"/>
</dbReference>
<feature type="binding site" evidence="15">
    <location>
        <position position="722"/>
    </location>
    <ligand>
        <name>Zn(2+)</name>
        <dbReference type="ChEBI" id="CHEBI:29105"/>
    </ligand>
</feature>
<dbReference type="InterPro" id="IPR018162">
    <property type="entry name" value="Ala-tRNA-ligase_IIc_anticod-bd"/>
</dbReference>
<keyword evidence="2 15" id="KW-0963">Cytoplasm</keyword>
<dbReference type="SUPFAM" id="SSF55681">
    <property type="entry name" value="Class II aaRS and biotin synthetases"/>
    <property type="match status" value="1"/>
</dbReference>
<dbReference type="FunFam" id="3.30.930.10:FF:000011">
    <property type="entry name" value="Alanine--tRNA ligase, cytoplasmic"/>
    <property type="match status" value="1"/>
</dbReference>
<dbReference type="Gene3D" id="3.30.930.10">
    <property type="entry name" value="Bira Bifunctional Protein, Domain 2"/>
    <property type="match status" value="1"/>
</dbReference>
<evidence type="ECO:0000259" key="17">
    <source>
        <dbReference type="PROSITE" id="PS50860"/>
    </source>
</evidence>
<keyword evidence="16" id="KW-0175">Coiled coil</keyword>
<dbReference type="NCBIfam" id="TIGR00344">
    <property type="entry name" value="alaS"/>
    <property type="match status" value="1"/>
</dbReference>
<dbReference type="Proteomes" id="UP000029964">
    <property type="component" value="Unassembled WGS sequence"/>
</dbReference>
<dbReference type="AlphaFoldDB" id="A0A086T7Y2"/>
<gene>
    <name evidence="15" type="primary">ALA1</name>
    <name evidence="18" type="ORF">ACRE_036970</name>
</gene>
<dbReference type="SMART" id="SM00863">
    <property type="entry name" value="tRNA_SAD"/>
    <property type="match status" value="1"/>
</dbReference>
<evidence type="ECO:0000256" key="14">
    <source>
        <dbReference type="ARBA" id="ARBA00055137"/>
    </source>
</evidence>
<dbReference type="EC" id="6.1.1.7" evidence="15"/>
<feature type="coiled-coil region" evidence="16">
    <location>
        <begin position="428"/>
        <end position="465"/>
    </location>
</feature>
<keyword evidence="9 15" id="KW-0694">RNA-binding</keyword>
<dbReference type="Gene3D" id="2.40.30.130">
    <property type="match status" value="1"/>
</dbReference>
<keyword evidence="10 15" id="KW-0648">Protein biosynthesis</keyword>
<evidence type="ECO:0000256" key="4">
    <source>
        <dbReference type="ARBA" id="ARBA00022598"/>
    </source>
</evidence>
<feature type="binding site" evidence="15">
    <location>
        <position position="603"/>
    </location>
    <ligand>
        <name>Zn(2+)</name>
        <dbReference type="ChEBI" id="CHEBI:29105"/>
    </ligand>
</feature>
<feature type="binding site" evidence="15">
    <location>
        <position position="718"/>
    </location>
    <ligand>
        <name>Zn(2+)</name>
        <dbReference type="ChEBI" id="CHEBI:29105"/>
    </ligand>
</feature>
<feature type="domain" description="Alanyl-transfer RNA synthetases family profile" evidence="17">
    <location>
        <begin position="6"/>
        <end position="761"/>
    </location>
</feature>
<dbReference type="HAMAP" id="MF_00036_B">
    <property type="entry name" value="Ala_tRNA_synth_B"/>
    <property type="match status" value="1"/>
</dbReference>
<dbReference type="InterPro" id="IPR018165">
    <property type="entry name" value="Ala-tRNA-synth_IIc_core"/>
</dbReference>
<dbReference type="EMBL" id="JPKY01000031">
    <property type="protein sequence ID" value="KFH45464.1"/>
    <property type="molecule type" value="Genomic_DNA"/>
</dbReference>
<comment type="subcellular location">
    <subcellularLocation>
        <location evidence="15">Mitochondrion</location>
    </subcellularLocation>
    <subcellularLocation>
        <location evidence="15">Cytoplasm</location>
    </subcellularLocation>
</comment>
<dbReference type="InterPro" id="IPR012947">
    <property type="entry name" value="tRNA_SAD"/>
</dbReference>
<proteinExistence type="inferred from homology"/>
<dbReference type="STRING" id="857340.A0A086T7Y2"/>
<dbReference type="GO" id="GO:0008270">
    <property type="term" value="F:zinc ion binding"/>
    <property type="evidence" value="ECO:0007669"/>
    <property type="project" value="UniProtKB-UniRule"/>
</dbReference>
<evidence type="ECO:0000256" key="3">
    <source>
        <dbReference type="ARBA" id="ARBA00022555"/>
    </source>
</evidence>
<dbReference type="Pfam" id="PF26023">
    <property type="entry name" value="ALA1"/>
    <property type="match status" value="1"/>
</dbReference>
<dbReference type="InterPro" id="IPR018164">
    <property type="entry name" value="Ala-tRNA-synth_IIc_N"/>
</dbReference>
<keyword evidence="7 15" id="KW-0862">Zinc</keyword>
<dbReference type="SUPFAM" id="SSF101353">
    <property type="entry name" value="Putative anticodon-binding domain of alanyl-tRNA synthetase (AlaRS)"/>
    <property type="match status" value="1"/>
</dbReference>
<evidence type="ECO:0000256" key="7">
    <source>
        <dbReference type="ARBA" id="ARBA00022833"/>
    </source>
</evidence>
<dbReference type="Pfam" id="PF01411">
    <property type="entry name" value="tRNA-synt_2c"/>
    <property type="match status" value="1"/>
</dbReference>
<evidence type="ECO:0000256" key="5">
    <source>
        <dbReference type="ARBA" id="ARBA00022723"/>
    </source>
</evidence>
<protein>
    <recommendedName>
        <fullName evidence="15">Alanine--tRNA ligase</fullName>
        <ecNumber evidence="15">6.1.1.7</ecNumber>
    </recommendedName>
    <alternativeName>
        <fullName evidence="15">Alanyl-tRNA synthetase</fullName>
        <shortName evidence="15">AlaRS</shortName>
    </alternativeName>
</protein>
<dbReference type="InterPro" id="IPR018163">
    <property type="entry name" value="Thr/Ala-tRNA-synth_IIc_edit"/>
</dbReference>
<evidence type="ECO:0000256" key="10">
    <source>
        <dbReference type="ARBA" id="ARBA00022917"/>
    </source>
</evidence>
<dbReference type="PANTHER" id="PTHR11777:SF9">
    <property type="entry name" value="ALANINE--TRNA LIGASE, CYTOPLASMIC"/>
    <property type="match status" value="1"/>
</dbReference>
<evidence type="ECO:0000256" key="9">
    <source>
        <dbReference type="ARBA" id="ARBA00022884"/>
    </source>
</evidence>
<dbReference type="HOGENOM" id="CLU_004485_5_0_1"/>
<dbReference type="GO" id="GO:0002161">
    <property type="term" value="F:aminoacyl-tRNA deacylase activity"/>
    <property type="evidence" value="ECO:0007669"/>
    <property type="project" value="TreeGrafter"/>
</dbReference>
<dbReference type="InterPro" id="IPR003156">
    <property type="entry name" value="DHHA1_dom"/>
</dbReference>
<keyword evidence="3 15" id="KW-0820">tRNA-binding</keyword>
<comment type="function">
    <text evidence="14 15">Catalyzes the attachment of alanine to tRNA(Ala) in a two-step reaction: alanine is first activated by ATP to form Ala-AMP and then transferred to the acceptor end of tRNA(Ala). Also edits incorrectly charged tRNA(Ala) via its editing domain.</text>
</comment>
<dbReference type="InterPro" id="IPR002318">
    <property type="entry name" value="Ala-tRNA-lgiase_IIc"/>
</dbReference>
<accession>A0A086T7Y2</accession>
<dbReference type="SUPFAM" id="SSF50447">
    <property type="entry name" value="Translation proteins"/>
    <property type="match status" value="1"/>
</dbReference>
<evidence type="ECO:0000256" key="13">
    <source>
        <dbReference type="ARBA" id="ARBA00048300"/>
    </source>
</evidence>
<dbReference type="Pfam" id="PF07973">
    <property type="entry name" value="tRNA_SAD"/>
    <property type="match status" value="1"/>
</dbReference>
<keyword evidence="5 15" id="KW-0479">Metal-binding</keyword>
<dbReference type="GO" id="GO:0004813">
    <property type="term" value="F:alanine-tRNA ligase activity"/>
    <property type="evidence" value="ECO:0007669"/>
    <property type="project" value="UniProtKB-UniRule"/>
</dbReference>
<evidence type="ECO:0000256" key="16">
    <source>
        <dbReference type="SAM" id="Coils"/>
    </source>
</evidence>
<dbReference type="InterPro" id="IPR023033">
    <property type="entry name" value="Ala_tRNA_ligase_euk/bac"/>
</dbReference>
<dbReference type="OrthoDB" id="2423964at2759"/>
<dbReference type="PROSITE" id="PS50860">
    <property type="entry name" value="AA_TRNA_LIGASE_II_ALA"/>
    <property type="match status" value="1"/>
</dbReference>
<comment type="domain">
    <text evidence="15">Consists of three domains; the N-terminal catalytic domain, the editing domain and the C-terminal C-Ala domain. The editing domain removes incorrectly charged amino acids, while the C-Ala domain, along with tRNA(Ala), serves as a bridge to cooperatively bring together the editing and aminoacylation centers thus stimulating deacylation of misacylated tRNAs.</text>
</comment>
<evidence type="ECO:0000256" key="1">
    <source>
        <dbReference type="ARBA" id="ARBA00008429"/>
    </source>
</evidence>
<sequence>MADTQWPAARVRKTFFDFFAEREHTVVPSASVVPHNDPTLLFTNAGMNQFKPIFLGTVGKTDPMHGLKRAVDSQKVIRAGGKHNDLDDVGKDSYHHTFFEMLGSWSFGDYFKAEIIEMSWELLTKVYGLDPSRLYVTYFEGDADFGLAPDLEAKELWKKMGVPENQIIPGNMKDNFWEMGDQGPCGPCSEIHYDKIGGRDASHLVNMDDPMVIEIWNLVFMQFDRQADKSLKPLPAKHIDTGLGYERLVAVLQDVSSNYATDCWTPIFKQIQEVTGARPYTDKYEKDDVDGIDMAYRVVADHIRTLAFAIVDGAVPNNDGRGYVVRRVLRRGLRYGRKYLGAEIGTFFSKVLPALVEQKGEEFPELVKKQEDIKEILNEEEEAFARTLDRGEIQFERFAAKEIQEGSKKLPGDQVWRLYDTFGFPVDLTKLMAEERNLEIDEAEVEQARQRAKEASKVVKDATQQFPKLDVHLIAELDKQLKVPPTNDEAKFVRGDSKGKILQIHDGEKLVTSTKDLPANKAVGLLLDQTNFYAESGGQVADTGRLVIDGVAEFKVLDVQNYGGYILHSGYIGYGTLSQGDEVICEYEELRRAPIRNNHTGTHVLNHALREVLGDEVNQKGSLVDHEKLRFDFSHKSAVKIDELRKIEDMSNAYIRRGAKVYAKDVPLDDARQIEGVRAVFGETYPDPVRVVSIGMDLDTMLAEPKKPEWRQYSVEFCGGTHVEQTGLIKDLVIVEESGIAKGIRRIVAYTGEAAHQAQREAAEYAKSIETLEKLPMGAEKEAQMKLASQELSQLVISVLTKDELNKRYEKVATAVLSHQKKRQKEELKAALGEAVEYFKANEDAKWFVRRLPISANSRVVTEVLKHFNKNDKDKSVYLFSGSKEEGAVVHGVHVGTHLASQGITAEQWAASVTEVIGGRAGGKEPMRQGIGTKPEAIDDGVETATKWLNEKLKL</sequence>
<evidence type="ECO:0000256" key="12">
    <source>
        <dbReference type="ARBA" id="ARBA00023146"/>
    </source>
</evidence>
<dbReference type="FunFam" id="3.30.980.10:FF:000004">
    <property type="entry name" value="Alanine--tRNA ligase, cytoplasmic"/>
    <property type="match status" value="1"/>
</dbReference>
<evidence type="ECO:0000256" key="8">
    <source>
        <dbReference type="ARBA" id="ARBA00022840"/>
    </source>
</evidence>
<keyword evidence="6 15" id="KW-0547">Nucleotide-binding</keyword>
<comment type="similarity">
    <text evidence="1">Belongs to the class-II aminoacyl-tRNA synthetase family. Alax-L subfamily.</text>
</comment>
<evidence type="ECO:0000256" key="15">
    <source>
        <dbReference type="HAMAP-Rule" id="MF_03133"/>
    </source>
</evidence>
<keyword evidence="12 15" id="KW-0030">Aminoacyl-tRNA synthetase</keyword>
<dbReference type="FunFam" id="3.10.310.40:FF:000003">
    <property type="entry name" value="Alanine--tRNA ligase"/>
    <property type="match status" value="1"/>
</dbReference>
<dbReference type="GO" id="GO:0000049">
    <property type="term" value="F:tRNA binding"/>
    <property type="evidence" value="ECO:0007669"/>
    <property type="project" value="UniProtKB-KW"/>
</dbReference>
<dbReference type="PRINTS" id="PR00980">
    <property type="entry name" value="TRNASYNTHALA"/>
</dbReference>
<dbReference type="InterPro" id="IPR045864">
    <property type="entry name" value="aa-tRNA-synth_II/BPL/LPL"/>
</dbReference>
<dbReference type="PANTHER" id="PTHR11777">
    <property type="entry name" value="ALANYL-TRNA SYNTHETASE"/>
    <property type="match status" value="1"/>
</dbReference>
<dbReference type="SUPFAM" id="SSF55186">
    <property type="entry name" value="ThrRS/AlaRS common domain"/>
    <property type="match status" value="1"/>
</dbReference>
<evidence type="ECO:0000256" key="2">
    <source>
        <dbReference type="ARBA" id="ARBA00022490"/>
    </source>
</evidence>
<dbReference type="Pfam" id="PF02272">
    <property type="entry name" value="DHHA1"/>
    <property type="match status" value="1"/>
</dbReference>
<evidence type="ECO:0000313" key="19">
    <source>
        <dbReference type="Proteomes" id="UP000029964"/>
    </source>
</evidence>
<comment type="cofactor">
    <cofactor evidence="15">
        <name>Zn(2+)</name>
        <dbReference type="ChEBI" id="CHEBI:29105"/>
    </cofactor>
    <text evidence="15">Binds 1 zinc ion per subunit.</text>
</comment>
<keyword evidence="11 15" id="KW-0496">Mitochondrion</keyword>
<dbReference type="GO" id="GO:0005739">
    <property type="term" value="C:mitochondrion"/>
    <property type="evidence" value="ECO:0007669"/>
    <property type="project" value="UniProtKB-SubCell"/>
</dbReference>
<dbReference type="Gene3D" id="3.10.310.40">
    <property type="match status" value="1"/>
</dbReference>
<comment type="catalytic activity">
    <reaction evidence="13 15">
        <text>tRNA(Ala) + L-alanine + ATP = L-alanyl-tRNA(Ala) + AMP + diphosphate</text>
        <dbReference type="Rhea" id="RHEA:12540"/>
        <dbReference type="Rhea" id="RHEA-COMP:9657"/>
        <dbReference type="Rhea" id="RHEA-COMP:9923"/>
        <dbReference type="ChEBI" id="CHEBI:30616"/>
        <dbReference type="ChEBI" id="CHEBI:33019"/>
        <dbReference type="ChEBI" id="CHEBI:57972"/>
        <dbReference type="ChEBI" id="CHEBI:78442"/>
        <dbReference type="ChEBI" id="CHEBI:78497"/>
        <dbReference type="ChEBI" id="CHEBI:456215"/>
        <dbReference type="EC" id="6.1.1.7"/>
    </reaction>
</comment>
<evidence type="ECO:0000313" key="18">
    <source>
        <dbReference type="EMBL" id="KFH45464.1"/>
    </source>
</evidence>
<feature type="binding site" evidence="15">
    <location>
        <position position="599"/>
    </location>
    <ligand>
        <name>Zn(2+)</name>
        <dbReference type="ChEBI" id="CHEBI:29105"/>
    </ligand>
</feature>
<dbReference type="GO" id="GO:0070143">
    <property type="term" value="P:mitochondrial alanyl-tRNA aminoacylation"/>
    <property type="evidence" value="ECO:0007669"/>
    <property type="project" value="UniProtKB-UniRule"/>
</dbReference>
<comment type="subunit">
    <text evidence="15">Monomer.</text>
</comment>